<name>A0A1X1UE13_MYCFL</name>
<keyword evidence="6" id="KW-1185">Reference proteome</keyword>
<dbReference type="OrthoDB" id="33973at2"/>
<dbReference type="RefSeq" id="WP_085220851.1">
    <property type="nucleotide sequence ID" value="NZ_AP022576.1"/>
</dbReference>
<protein>
    <recommendedName>
        <fullName evidence="7">PucR family transcriptional regulator</fullName>
    </recommendedName>
</protein>
<proteinExistence type="inferred from homology"/>
<evidence type="ECO:0000313" key="5">
    <source>
        <dbReference type="EMBL" id="ORV55062.1"/>
    </source>
</evidence>
<evidence type="ECO:0000313" key="6">
    <source>
        <dbReference type="Proteomes" id="UP000193010"/>
    </source>
</evidence>
<dbReference type="STRING" id="292462.AWC05_14445"/>
<dbReference type="Pfam" id="PF17853">
    <property type="entry name" value="GGDEF_2"/>
    <property type="match status" value="1"/>
</dbReference>
<evidence type="ECO:0000259" key="2">
    <source>
        <dbReference type="Pfam" id="PF13556"/>
    </source>
</evidence>
<dbReference type="InterPro" id="IPR042070">
    <property type="entry name" value="PucR_C-HTH_sf"/>
</dbReference>
<dbReference type="AlphaFoldDB" id="A0A1X1UE13"/>
<dbReference type="Gene3D" id="1.10.10.2840">
    <property type="entry name" value="PucR C-terminal helix-turn-helix domain"/>
    <property type="match status" value="1"/>
</dbReference>
<dbReference type="EMBL" id="LQOV01000007">
    <property type="protein sequence ID" value="ORV55062.1"/>
    <property type="molecule type" value="Genomic_DNA"/>
</dbReference>
<dbReference type="Pfam" id="PF14361">
    <property type="entry name" value="RsbRD_N"/>
    <property type="match status" value="1"/>
</dbReference>
<dbReference type="Proteomes" id="UP000193010">
    <property type="component" value="Unassembled WGS sequence"/>
</dbReference>
<sequence length="392" mass="42369">MSAQRTAEQVSLIGTELVRRTEQLGAVVASAIRDEVDFYRDAEVVSQDQLVESCTDNVRFIFGGLAGPQTFDTTPAALTGESRAQSRVPLHVVMSAYRIGSHHIWQALLDIVEAHGDIAQQALLTVTERIWEAQDVYTEAMTSGYRRRATQQAVADEAERAALTEALFSGTASANHGPWEIADLLGLPTRGPYVVVAARTPELGKHALPGIVDILRSADIYSAWRLLPELQIGIVHVPSLAAHASLIATLRRMSSHGVGVSPQFDALAEIGTALRYARIAVTGSNASEPVVEFEDSVLGIAAVTAPDVNLRLADAVLGGLAGVADIDLLRQTFRVWVGHRGSIPEAAAALFCHPNTVRHRLRRIEECTGRSINVPLELAELCLAFEIDSRLR</sequence>
<dbReference type="InterPro" id="IPR041522">
    <property type="entry name" value="CdaR_GGDEF"/>
</dbReference>
<evidence type="ECO:0000256" key="1">
    <source>
        <dbReference type="ARBA" id="ARBA00006754"/>
    </source>
</evidence>
<dbReference type="PANTHER" id="PTHR33744">
    <property type="entry name" value="CARBOHYDRATE DIACID REGULATOR"/>
    <property type="match status" value="1"/>
</dbReference>
<dbReference type="InterPro" id="IPR025736">
    <property type="entry name" value="PucR_C-HTH_dom"/>
</dbReference>
<feature type="domain" description="PucR C-terminal helix-turn-helix" evidence="2">
    <location>
        <begin position="329"/>
        <end position="387"/>
    </location>
</feature>
<comment type="similarity">
    <text evidence="1">Belongs to the CdaR family.</text>
</comment>
<dbReference type="InterPro" id="IPR051448">
    <property type="entry name" value="CdaR-like_regulators"/>
</dbReference>
<accession>A0A1X1UE13</accession>
<organism evidence="5 6">
    <name type="scientific">Mycobacterium florentinum</name>
    <dbReference type="NCBI Taxonomy" id="292462"/>
    <lineage>
        <taxon>Bacteria</taxon>
        <taxon>Bacillati</taxon>
        <taxon>Actinomycetota</taxon>
        <taxon>Actinomycetes</taxon>
        <taxon>Mycobacteriales</taxon>
        <taxon>Mycobacteriaceae</taxon>
        <taxon>Mycobacterium</taxon>
        <taxon>Mycobacterium simiae complex</taxon>
    </lineage>
</organism>
<comment type="caution">
    <text evidence="5">The sequence shown here is derived from an EMBL/GenBank/DDBJ whole genome shotgun (WGS) entry which is preliminary data.</text>
</comment>
<evidence type="ECO:0008006" key="7">
    <source>
        <dbReference type="Google" id="ProtNLM"/>
    </source>
</evidence>
<dbReference type="Pfam" id="PF13556">
    <property type="entry name" value="HTH_30"/>
    <property type="match status" value="1"/>
</dbReference>
<gene>
    <name evidence="5" type="ORF">AWC05_14445</name>
</gene>
<dbReference type="PANTHER" id="PTHR33744:SF1">
    <property type="entry name" value="DNA-BINDING TRANSCRIPTIONAL ACTIVATOR ADER"/>
    <property type="match status" value="1"/>
</dbReference>
<feature type="domain" description="RsbT co-antagonist protein RsbRD N-terminal" evidence="3">
    <location>
        <begin position="23"/>
        <end position="160"/>
    </location>
</feature>
<dbReference type="InterPro" id="IPR025751">
    <property type="entry name" value="RsbRD_N_dom"/>
</dbReference>
<reference evidence="5 6" key="1">
    <citation type="submission" date="2016-01" db="EMBL/GenBank/DDBJ databases">
        <title>The new phylogeny of the genus Mycobacterium.</title>
        <authorList>
            <person name="Tarcisio F."/>
            <person name="Conor M."/>
            <person name="Antonella G."/>
            <person name="Elisabetta G."/>
            <person name="Giulia F.S."/>
            <person name="Sara T."/>
            <person name="Anna F."/>
            <person name="Clotilde B."/>
            <person name="Roberto B."/>
            <person name="Veronica D.S."/>
            <person name="Fabio R."/>
            <person name="Monica P."/>
            <person name="Olivier J."/>
            <person name="Enrico T."/>
            <person name="Nicola S."/>
        </authorList>
    </citation>
    <scope>NUCLEOTIDE SEQUENCE [LARGE SCALE GENOMIC DNA]</scope>
    <source>
        <strain evidence="5 6">DSM 44852</strain>
    </source>
</reference>
<evidence type="ECO:0000259" key="3">
    <source>
        <dbReference type="Pfam" id="PF14361"/>
    </source>
</evidence>
<feature type="domain" description="CdaR GGDEF-like" evidence="4">
    <location>
        <begin position="179"/>
        <end position="281"/>
    </location>
</feature>
<evidence type="ECO:0000259" key="4">
    <source>
        <dbReference type="Pfam" id="PF17853"/>
    </source>
</evidence>